<keyword evidence="3" id="KW-0472">Membrane</keyword>
<dbReference type="OMA" id="FNNVEYH"/>
<name>A0A7I4YZA3_HAECO</name>
<dbReference type="SUPFAM" id="SSF57603">
    <property type="entry name" value="FnI-like domain"/>
    <property type="match status" value="6"/>
</dbReference>
<dbReference type="Pfam" id="PF23334">
    <property type="entry name" value="VWC2L_2nd"/>
    <property type="match status" value="3"/>
</dbReference>
<evidence type="ECO:0000256" key="3">
    <source>
        <dbReference type="SAM" id="Phobius"/>
    </source>
</evidence>
<feature type="chain" id="PRO_5029776654" evidence="4">
    <location>
        <begin position="22"/>
        <end position="932"/>
    </location>
</feature>
<dbReference type="SMART" id="SM00215">
    <property type="entry name" value="VWC_out"/>
    <property type="match status" value="2"/>
</dbReference>
<keyword evidence="8" id="KW-1185">Reference proteome</keyword>
<feature type="domain" description="VWFC" evidence="5">
    <location>
        <begin position="513"/>
        <end position="578"/>
    </location>
</feature>
<evidence type="ECO:0000259" key="7">
    <source>
        <dbReference type="PROSITE" id="PS51323"/>
    </source>
</evidence>
<dbReference type="Pfam" id="PF02822">
    <property type="entry name" value="Antistasin"/>
    <property type="match status" value="3"/>
</dbReference>
<sequence>MLLWWLAAAAAALASAAAVLAQDHQVLLHGHDCPERCTTVCQEPQCEHTVLDQCGCCPVCVRQEGERCGGDAGVCAAHLRCTQHNIESEYGTCTEMFPERCLKAQCSVVFHPECPADSRQVILPPPPGECCGRPGTCHCDLQKCEAFVPICEKGMERVLVKEGGNQPGSCCDVFECRRREVHCEAVRCPPQVFDEDEGVDCPLDSVRPAEHVPPGMCCPIRPGCRCRAAVCRPAVCDEGKRLLIIRKGTGTPGRCCDEWTCEDDPQLLSKSCIRDGKTYSDGQEWHTSSCEVCRCKKGVAVCSKMTCPKTPAQCSWIVIPDGECCPVCVGCQTEKLEKKRKNESWQKDDCTTCTCSEDGTPLCEKHMCSTECENPRKVEGQCCPVCDEPLLLTMPVSCPSIEHCPLRCEAGLIRDERGCFQCECVPTSRPGRCPELSARNCDKQCAHGYTKDASGCVVCKCAKCPPLHQCLKHCLYGYETNSVGCPVCKCRAISRIEAKLTIPEKIGRIAGWDKCISLTASGRIAERDGGEWWSDGCRHCFCEQKQEYCSLISCAPRPDDCPEQSWIQEEGACCPSCMATSNKSVLVSKHEHTVCQSPGSGRIFTDGETWQLAPCVSCTCRVGHVLCRAVECPPIACNHPILHQDDQCCLRCPPNSTGTPDSSVICTDGYGTAHMAGASWRTDDCTSCECGLDGKIVCYRQQCDTDATCRGKPLTIKGQCCPVCEDALSTSVCSFDSSVYAVGEEWRQDTCTNCSCQPGGRTVCRQLVCPQCVEPVPIEGHCCPLCKDQGWVAFSEGVGSSVAPPVASPNHLPLVGLCFMTLAMIGLIVLLLILYKRSRGDTKKSFEKTSSCVRLSASKQIGSIPHLVEWPPTSRKVSHEDGQSESLLSTVSDTMTATSCASSGADGHVDTQPLTTRQQQQQRSEHHFQCRV</sequence>
<dbReference type="InterPro" id="IPR052624">
    <property type="entry name" value="CRIM1"/>
</dbReference>
<keyword evidence="1" id="KW-1015">Disulfide bond</keyword>
<dbReference type="Proteomes" id="UP000025227">
    <property type="component" value="Unplaced"/>
</dbReference>
<feature type="domain" description="Antistasin-like" evidence="6">
    <location>
        <begin position="433"/>
        <end position="461"/>
    </location>
</feature>
<dbReference type="SUPFAM" id="SSF57184">
    <property type="entry name" value="Growth factor receptor domain"/>
    <property type="match status" value="1"/>
</dbReference>
<evidence type="ECO:0000313" key="8">
    <source>
        <dbReference type="Proteomes" id="UP000025227"/>
    </source>
</evidence>
<feature type="domain" description="IGFBP N-terminal" evidence="7">
    <location>
        <begin position="29"/>
        <end position="96"/>
    </location>
</feature>
<dbReference type="GO" id="GO:0004867">
    <property type="term" value="F:serine-type endopeptidase inhibitor activity"/>
    <property type="evidence" value="ECO:0007669"/>
    <property type="project" value="InterPro"/>
</dbReference>
<dbReference type="Pfam" id="PF00093">
    <property type="entry name" value="VWC"/>
    <property type="match status" value="2"/>
</dbReference>
<feature type="compositionally biased region" description="Basic and acidic residues" evidence="2">
    <location>
        <begin position="923"/>
        <end position="932"/>
    </location>
</feature>
<evidence type="ECO:0000259" key="6">
    <source>
        <dbReference type="PROSITE" id="PS51252"/>
    </source>
</evidence>
<dbReference type="PANTHER" id="PTHR46439:SF1">
    <property type="entry name" value="CYSTEINE-RICH MOTOR NEURON 1 PROTEIN"/>
    <property type="match status" value="1"/>
</dbReference>
<feature type="signal peptide" evidence="4">
    <location>
        <begin position="1"/>
        <end position="21"/>
    </location>
</feature>
<dbReference type="PROSITE" id="PS51323">
    <property type="entry name" value="IGFBP_N_2"/>
    <property type="match status" value="1"/>
</dbReference>
<keyword evidence="4" id="KW-0732">Signal</keyword>
<dbReference type="PROSITE" id="PS01208">
    <property type="entry name" value="VWFC_1"/>
    <property type="match status" value="5"/>
</dbReference>
<dbReference type="GO" id="GO:0005886">
    <property type="term" value="C:plasma membrane"/>
    <property type="evidence" value="ECO:0007669"/>
    <property type="project" value="TreeGrafter"/>
</dbReference>
<dbReference type="OrthoDB" id="5976811at2759"/>
<feature type="transmembrane region" description="Helical" evidence="3">
    <location>
        <begin position="814"/>
        <end position="835"/>
    </location>
</feature>
<feature type="domain" description="Antistasin-like" evidence="6">
    <location>
        <begin position="464"/>
        <end position="490"/>
    </location>
</feature>
<dbReference type="InterPro" id="IPR001007">
    <property type="entry name" value="VWF_dom"/>
</dbReference>
<reference evidence="9" key="1">
    <citation type="submission" date="2020-12" db="UniProtKB">
        <authorList>
            <consortium name="WormBaseParasite"/>
        </authorList>
    </citation>
    <scope>IDENTIFICATION</scope>
    <source>
        <strain evidence="9">MHco3</strain>
    </source>
</reference>
<dbReference type="SMART" id="SM00121">
    <property type="entry name" value="IB"/>
    <property type="match status" value="1"/>
</dbReference>
<dbReference type="Gene3D" id="6.20.200.20">
    <property type="match status" value="6"/>
</dbReference>
<dbReference type="PROSITE" id="PS51252">
    <property type="entry name" value="ANTISTASIN"/>
    <property type="match status" value="2"/>
</dbReference>
<evidence type="ECO:0000256" key="2">
    <source>
        <dbReference type="SAM" id="MobiDB-lite"/>
    </source>
</evidence>
<keyword evidence="3" id="KW-1133">Transmembrane helix</keyword>
<feature type="domain" description="VWFC" evidence="5">
    <location>
        <begin position="326"/>
        <end position="387"/>
    </location>
</feature>
<evidence type="ECO:0000313" key="9">
    <source>
        <dbReference type="WBParaSite" id="HCON_00162110-00001"/>
    </source>
</evidence>
<dbReference type="PROSITE" id="PS50184">
    <property type="entry name" value="VWFC_2"/>
    <property type="match status" value="6"/>
</dbReference>
<feature type="region of interest" description="Disordered" evidence="2">
    <location>
        <begin position="898"/>
        <end position="932"/>
    </location>
</feature>
<accession>A0A7I4YZA3</accession>
<dbReference type="InterPro" id="IPR009030">
    <property type="entry name" value="Growth_fac_rcpt_cys_sf"/>
</dbReference>
<dbReference type="AlphaFoldDB" id="A0A7I4YZA3"/>
<dbReference type="GO" id="GO:0005576">
    <property type="term" value="C:extracellular region"/>
    <property type="evidence" value="ECO:0007669"/>
    <property type="project" value="InterPro"/>
</dbReference>
<dbReference type="WBParaSite" id="HCON_00162110-00001">
    <property type="protein sequence ID" value="HCON_00162110-00001"/>
    <property type="gene ID" value="HCON_00162110"/>
</dbReference>
<protein>
    <submittedName>
        <fullName evidence="9">Cysteine-rich motor neuron 1 protein</fullName>
    </submittedName>
</protein>
<evidence type="ECO:0000256" key="4">
    <source>
        <dbReference type="SAM" id="SignalP"/>
    </source>
</evidence>
<organism evidence="8 9">
    <name type="scientific">Haemonchus contortus</name>
    <name type="common">Barber pole worm</name>
    <dbReference type="NCBI Taxonomy" id="6289"/>
    <lineage>
        <taxon>Eukaryota</taxon>
        <taxon>Metazoa</taxon>
        <taxon>Ecdysozoa</taxon>
        <taxon>Nematoda</taxon>
        <taxon>Chromadorea</taxon>
        <taxon>Rhabditida</taxon>
        <taxon>Rhabditina</taxon>
        <taxon>Rhabditomorpha</taxon>
        <taxon>Strongyloidea</taxon>
        <taxon>Trichostrongylidae</taxon>
        <taxon>Haemonchus</taxon>
    </lineage>
</organism>
<feature type="domain" description="VWFC" evidence="5">
    <location>
        <begin position="270"/>
        <end position="329"/>
    </location>
</feature>
<evidence type="ECO:0000259" key="5">
    <source>
        <dbReference type="PROSITE" id="PS50184"/>
    </source>
</evidence>
<dbReference type="PANTHER" id="PTHR46439">
    <property type="entry name" value="CYSTEINE-RICH MOTOR NEURON 1 PROTEIN"/>
    <property type="match status" value="1"/>
</dbReference>
<feature type="domain" description="VWFC" evidence="5">
    <location>
        <begin position="664"/>
        <end position="725"/>
    </location>
</feature>
<keyword evidence="3" id="KW-0812">Transmembrane</keyword>
<proteinExistence type="predicted"/>
<dbReference type="SMART" id="SM00214">
    <property type="entry name" value="VWC"/>
    <property type="match status" value="6"/>
</dbReference>
<dbReference type="Pfam" id="PF00219">
    <property type="entry name" value="IGFBP"/>
    <property type="match status" value="1"/>
</dbReference>
<feature type="domain" description="VWFC" evidence="5">
    <location>
        <begin position="731"/>
        <end position="787"/>
    </location>
</feature>
<feature type="domain" description="VWFC" evidence="5">
    <location>
        <begin position="593"/>
        <end position="653"/>
    </location>
</feature>
<dbReference type="InterPro" id="IPR004094">
    <property type="entry name" value="Antistasin-like"/>
</dbReference>
<dbReference type="InterPro" id="IPR000867">
    <property type="entry name" value="IGFBP-like"/>
</dbReference>
<dbReference type="Gene3D" id="2.10.22.10">
    <property type="entry name" value="Antistasin, domain 1"/>
    <property type="match status" value="3"/>
</dbReference>
<evidence type="ECO:0000256" key="1">
    <source>
        <dbReference type="ARBA" id="ARBA00023157"/>
    </source>
</evidence>